<dbReference type="Pfam" id="PF19290">
    <property type="entry name" value="PmbA_TldD_2nd"/>
    <property type="match status" value="1"/>
</dbReference>
<evidence type="ECO:0000313" key="6">
    <source>
        <dbReference type="Proteomes" id="UP000094570"/>
    </source>
</evidence>
<dbReference type="InterPro" id="IPR045569">
    <property type="entry name" value="Metalloprtase-TldD/E_C"/>
</dbReference>
<dbReference type="OrthoDB" id="9803618at2"/>
<accession>A0A1E3G0M1</accession>
<dbReference type="InterPro" id="IPR036059">
    <property type="entry name" value="TldD/PmbA_sf"/>
</dbReference>
<dbReference type="GO" id="GO:0006508">
    <property type="term" value="P:proteolysis"/>
    <property type="evidence" value="ECO:0007669"/>
    <property type="project" value="InterPro"/>
</dbReference>
<dbReference type="GO" id="GO:0005829">
    <property type="term" value="C:cytosol"/>
    <property type="evidence" value="ECO:0007669"/>
    <property type="project" value="TreeGrafter"/>
</dbReference>
<evidence type="ECO:0000259" key="4">
    <source>
        <dbReference type="Pfam" id="PF19290"/>
    </source>
</evidence>
<dbReference type="AlphaFoldDB" id="A0A1E3G0M1"/>
<dbReference type="InterPro" id="IPR002510">
    <property type="entry name" value="Metalloprtase-TldD/E_N"/>
</dbReference>
<feature type="domain" description="Metalloprotease TldD/E central" evidence="4">
    <location>
        <begin position="113"/>
        <end position="210"/>
    </location>
</feature>
<dbReference type="SUPFAM" id="SSF111283">
    <property type="entry name" value="Putative modulator of DNA gyrase, PmbA/TldD"/>
    <property type="match status" value="1"/>
</dbReference>
<dbReference type="PANTHER" id="PTHR43421:SF1">
    <property type="entry name" value="METALLOPROTEASE PMBA"/>
    <property type="match status" value="1"/>
</dbReference>
<gene>
    <name evidence="5" type="ORF">A4H02_08975</name>
</gene>
<proteinExistence type="inferred from homology"/>
<dbReference type="Pfam" id="PF01523">
    <property type="entry name" value="PmbA_TldD_1st"/>
    <property type="match status" value="1"/>
</dbReference>
<evidence type="ECO:0000259" key="3">
    <source>
        <dbReference type="Pfam" id="PF19289"/>
    </source>
</evidence>
<dbReference type="InterPro" id="IPR047657">
    <property type="entry name" value="PmbA"/>
</dbReference>
<dbReference type="EMBL" id="LWAF01000020">
    <property type="protein sequence ID" value="ODN29777.1"/>
    <property type="molecule type" value="Genomic_DNA"/>
</dbReference>
<dbReference type="GO" id="GO:0008237">
    <property type="term" value="F:metallopeptidase activity"/>
    <property type="evidence" value="ECO:0007669"/>
    <property type="project" value="InterPro"/>
</dbReference>
<dbReference type="Gene3D" id="3.30.2290.10">
    <property type="entry name" value="PmbA/TldD superfamily"/>
    <property type="match status" value="1"/>
</dbReference>
<sequence length="442" mass="48581">MTREFEIFKDKVFALGKERGVDVQIIYSAEREFQVRYQNGQQDQYTDAGKFRVQVQVLKNGKLGTSYTETLEDPEKVFTDALENISIVDTEDVEYFYDGRGTYPDIAPYDGAFENLSVKQRLGFVEEAERVIRKDERIIGDWAVYGDRKREWRIANTLGLDVSFVSGGGFMYAVAIAKDVSPRSGLEFTLGKKPEDIDPVFVGEGAREWAIKLIGSKSVKSGKYRVILLNDVFSDILGMLVSMISAENVHKNMSPLKGKIGEKIASEKLTIKDLPYHPLSINNVPFDTQGVPTREKSIIENGVFKTFLHNLKTAKKDGVEPTGNAYGTAIVPINLVVEPGDKPFGELVKQLGDGIVIISVEGLHSGANPISGNFSLSAKGLRVENGEITHGVEQITISGNFLELLRNVEEVGADVRATIGVASIITPSVLVSELDVAGALKE</sequence>
<feature type="domain" description="Metalloprotease TldD/E C-terminal" evidence="3">
    <location>
        <begin position="221"/>
        <end position="438"/>
    </location>
</feature>
<evidence type="ECO:0000313" key="5">
    <source>
        <dbReference type="EMBL" id="ODN29777.1"/>
    </source>
</evidence>
<protein>
    <submittedName>
        <fullName evidence="5">PmbA-related protein</fullName>
    </submittedName>
</protein>
<comment type="caution">
    <text evidence="5">The sequence shown here is derived from an EMBL/GenBank/DDBJ whole genome shotgun (WGS) entry which is preliminary data.</text>
</comment>
<keyword evidence="6" id="KW-1185">Reference proteome</keyword>
<organism evidence="5 6">
    <name type="scientific">Fervidobacterium thailandense</name>
    <dbReference type="NCBI Taxonomy" id="1008305"/>
    <lineage>
        <taxon>Bacteria</taxon>
        <taxon>Thermotogati</taxon>
        <taxon>Thermotogota</taxon>
        <taxon>Thermotogae</taxon>
        <taxon>Thermotogales</taxon>
        <taxon>Fervidobacteriaceae</taxon>
        <taxon>Fervidobacterium</taxon>
    </lineage>
</organism>
<dbReference type="Pfam" id="PF19289">
    <property type="entry name" value="PmbA_TldD_3rd"/>
    <property type="match status" value="1"/>
</dbReference>
<evidence type="ECO:0000259" key="2">
    <source>
        <dbReference type="Pfam" id="PF01523"/>
    </source>
</evidence>
<dbReference type="InterPro" id="IPR045570">
    <property type="entry name" value="Metalloprtase-TldD/E_cen_dom"/>
</dbReference>
<dbReference type="RefSeq" id="WP_069293841.1">
    <property type="nucleotide sequence ID" value="NZ_CP140110.1"/>
</dbReference>
<dbReference type="PANTHER" id="PTHR43421">
    <property type="entry name" value="METALLOPROTEASE PMBA"/>
    <property type="match status" value="1"/>
</dbReference>
<dbReference type="InterPro" id="IPR035068">
    <property type="entry name" value="TldD/PmbA_N"/>
</dbReference>
<evidence type="ECO:0000256" key="1">
    <source>
        <dbReference type="ARBA" id="ARBA00005836"/>
    </source>
</evidence>
<dbReference type="Proteomes" id="UP000094570">
    <property type="component" value="Unassembled WGS sequence"/>
</dbReference>
<comment type="similarity">
    <text evidence="1">Belongs to the peptidase U62 family.</text>
</comment>
<feature type="domain" description="Metalloprotease TldD/E N-terminal" evidence="2">
    <location>
        <begin position="24"/>
        <end position="84"/>
    </location>
</feature>
<name>A0A1E3G0M1_9BACT</name>
<reference evidence="6" key="1">
    <citation type="submission" date="2016-04" db="EMBL/GenBank/DDBJ databases">
        <title>The genome sequence project of a novel Fervidobacterium isolate from a hot spring in Thailand.</title>
        <authorList>
            <person name="Gonzalez J.M."/>
            <person name="Cuecas A."/>
            <person name="Kanoksilapatham W."/>
        </authorList>
    </citation>
    <scope>NUCLEOTIDE SEQUENCE [LARGE SCALE GENOMIC DNA]</scope>
    <source>
        <strain evidence="6">FC2004</strain>
    </source>
</reference>
<dbReference type="STRING" id="1008305.A4H02_08975"/>